<name>A0AA39LI49_9BILA</name>
<dbReference type="AlphaFoldDB" id="A0AA39LI49"/>
<evidence type="ECO:0000256" key="1">
    <source>
        <dbReference type="SAM" id="MobiDB-lite"/>
    </source>
</evidence>
<protein>
    <submittedName>
        <fullName evidence="2">Uncharacterized protein</fullName>
    </submittedName>
</protein>
<keyword evidence="3" id="KW-1185">Reference proteome</keyword>
<accession>A0AA39LI49</accession>
<proteinExistence type="predicted"/>
<gene>
    <name evidence="2" type="ORF">QR680_002446</name>
</gene>
<evidence type="ECO:0000313" key="2">
    <source>
        <dbReference type="EMBL" id="KAK0398147.1"/>
    </source>
</evidence>
<dbReference type="EMBL" id="JAUCMV010000005">
    <property type="protein sequence ID" value="KAK0398147.1"/>
    <property type="molecule type" value="Genomic_DNA"/>
</dbReference>
<reference evidence="2" key="1">
    <citation type="submission" date="2023-06" db="EMBL/GenBank/DDBJ databases">
        <title>Genomic analysis of the entomopathogenic nematode Steinernema hermaphroditum.</title>
        <authorList>
            <person name="Schwarz E.M."/>
            <person name="Heppert J.K."/>
            <person name="Baniya A."/>
            <person name="Schwartz H.T."/>
            <person name="Tan C.-H."/>
            <person name="Antoshechkin I."/>
            <person name="Sternberg P.W."/>
            <person name="Goodrich-Blair H."/>
            <person name="Dillman A.R."/>
        </authorList>
    </citation>
    <scope>NUCLEOTIDE SEQUENCE</scope>
    <source>
        <strain evidence="2">PS9179</strain>
        <tissue evidence="2">Whole animal</tissue>
    </source>
</reference>
<evidence type="ECO:0000313" key="3">
    <source>
        <dbReference type="Proteomes" id="UP001175271"/>
    </source>
</evidence>
<dbReference type="Proteomes" id="UP001175271">
    <property type="component" value="Unassembled WGS sequence"/>
</dbReference>
<feature type="compositionally biased region" description="Low complexity" evidence="1">
    <location>
        <begin position="115"/>
        <end position="126"/>
    </location>
</feature>
<organism evidence="2 3">
    <name type="scientific">Steinernema hermaphroditum</name>
    <dbReference type="NCBI Taxonomy" id="289476"/>
    <lineage>
        <taxon>Eukaryota</taxon>
        <taxon>Metazoa</taxon>
        <taxon>Ecdysozoa</taxon>
        <taxon>Nematoda</taxon>
        <taxon>Chromadorea</taxon>
        <taxon>Rhabditida</taxon>
        <taxon>Tylenchina</taxon>
        <taxon>Panagrolaimomorpha</taxon>
        <taxon>Strongyloidoidea</taxon>
        <taxon>Steinernematidae</taxon>
        <taxon>Steinernema</taxon>
    </lineage>
</organism>
<comment type="caution">
    <text evidence="2">The sequence shown here is derived from an EMBL/GenBank/DDBJ whole genome shotgun (WGS) entry which is preliminary data.</text>
</comment>
<feature type="region of interest" description="Disordered" evidence="1">
    <location>
        <begin position="95"/>
        <end position="126"/>
    </location>
</feature>
<sequence length="157" mass="16673">MMNTIKTEPDEVPIHQNPLDASKGLPEAIVELLAKQAMIWPTMTTNQLLQQTAAATLMQQLLPASILTQESLRRITNTSTSLPLPVASSIAASIESADDSATKRSRHPRESVDPSTSTSAGTVSTSIPTPPFLSSIFTSHADFLASSTTNTLHSGTC</sequence>